<feature type="non-terminal residue" evidence="1">
    <location>
        <position position="1"/>
    </location>
</feature>
<keyword evidence="2" id="KW-1185">Reference proteome</keyword>
<dbReference type="EMBL" id="CAJVQC010016030">
    <property type="protein sequence ID" value="CAG8672638.1"/>
    <property type="molecule type" value="Genomic_DNA"/>
</dbReference>
<evidence type="ECO:0000313" key="1">
    <source>
        <dbReference type="EMBL" id="CAG8672638.1"/>
    </source>
</evidence>
<evidence type="ECO:0000313" key="2">
    <source>
        <dbReference type="Proteomes" id="UP000789920"/>
    </source>
</evidence>
<proteinExistence type="predicted"/>
<dbReference type="Proteomes" id="UP000789920">
    <property type="component" value="Unassembled WGS sequence"/>
</dbReference>
<reference evidence="1" key="1">
    <citation type="submission" date="2021-06" db="EMBL/GenBank/DDBJ databases">
        <authorList>
            <person name="Kallberg Y."/>
            <person name="Tangrot J."/>
            <person name="Rosling A."/>
        </authorList>
    </citation>
    <scope>NUCLEOTIDE SEQUENCE</scope>
    <source>
        <strain evidence="1">MA461A</strain>
    </source>
</reference>
<protein>
    <submittedName>
        <fullName evidence="1">29012_t:CDS:1</fullName>
    </submittedName>
</protein>
<organism evidence="1 2">
    <name type="scientific">Racocetra persica</name>
    <dbReference type="NCBI Taxonomy" id="160502"/>
    <lineage>
        <taxon>Eukaryota</taxon>
        <taxon>Fungi</taxon>
        <taxon>Fungi incertae sedis</taxon>
        <taxon>Mucoromycota</taxon>
        <taxon>Glomeromycotina</taxon>
        <taxon>Glomeromycetes</taxon>
        <taxon>Diversisporales</taxon>
        <taxon>Gigasporaceae</taxon>
        <taxon>Racocetra</taxon>
    </lineage>
</organism>
<name>A0ACA9NXF2_9GLOM</name>
<feature type="non-terminal residue" evidence="1">
    <location>
        <position position="262"/>
    </location>
</feature>
<sequence length="262" mass="29473">PNVSTHFTTSDKLPLPKTSDCSKFINQPQYDDTPNNPVPYIGAFVSNYTLTSKAIPVISLYIFITDPSYNLSNQTSGLAMQMEAFDAGKVIRQPISSSFLGYLGYLWCTESGNQPYIESDIQIVPLSDTIYQTHPVENLNGAFYAVVQFVPMPTIVIRNEVEQRSKSIFSLLGVIGGIWSSMAAFYIFLFGYGIIYPWGFVQRSKPFREKYNEKFSPLTVDLQSDDPDIKLDNLEKRLKFYENIVDTSILTSNKTDASPTSN</sequence>
<gene>
    <name evidence="1" type="ORF">RPERSI_LOCUS8746</name>
</gene>
<comment type="caution">
    <text evidence="1">The sequence shown here is derived from an EMBL/GenBank/DDBJ whole genome shotgun (WGS) entry which is preliminary data.</text>
</comment>
<accession>A0ACA9NXF2</accession>